<dbReference type="InterPro" id="IPR001387">
    <property type="entry name" value="Cro/C1-type_HTH"/>
</dbReference>
<gene>
    <name evidence="2" type="ORF">ENV52_02140</name>
</gene>
<evidence type="ECO:0000313" key="2">
    <source>
        <dbReference type="EMBL" id="HHS28487.1"/>
    </source>
</evidence>
<reference evidence="2" key="1">
    <citation type="journal article" date="2020" name="mSystems">
        <title>Genome- and Community-Level Interaction Insights into Carbon Utilization and Element Cycling Functions of Hydrothermarchaeota in Hydrothermal Sediment.</title>
        <authorList>
            <person name="Zhou Z."/>
            <person name="Liu Y."/>
            <person name="Xu W."/>
            <person name="Pan J."/>
            <person name="Luo Z.H."/>
            <person name="Li M."/>
        </authorList>
    </citation>
    <scope>NUCLEOTIDE SEQUENCE [LARGE SCALE GENOMIC DNA]</scope>
    <source>
        <strain evidence="2">SpSt-767</strain>
    </source>
</reference>
<protein>
    <submittedName>
        <fullName evidence="2">XRE family transcriptional regulator</fullName>
    </submittedName>
</protein>
<accession>A0A7V6A1D9</accession>
<dbReference type="PROSITE" id="PS50943">
    <property type="entry name" value="HTH_CROC1"/>
    <property type="match status" value="1"/>
</dbReference>
<dbReference type="SMART" id="SM00530">
    <property type="entry name" value="HTH_XRE"/>
    <property type="match status" value="1"/>
</dbReference>
<feature type="domain" description="HTH cro/C1-type" evidence="1">
    <location>
        <begin position="184"/>
        <end position="222"/>
    </location>
</feature>
<dbReference type="Gene3D" id="1.10.260.40">
    <property type="entry name" value="lambda repressor-like DNA-binding domains"/>
    <property type="match status" value="1"/>
</dbReference>
<evidence type="ECO:0000259" key="1">
    <source>
        <dbReference type="PROSITE" id="PS50943"/>
    </source>
</evidence>
<dbReference type="CDD" id="cd00093">
    <property type="entry name" value="HTH_XRE"/>
    <property type="match status" value="1"/>
</dbReference>
<name>A0A7V6A1D9_9BACT</name>
<dbReference type="Pfam" id="PF01381">
    <property type="entry name" value="HTH_3"/>
    <property type="match status" value="1"/>
</dbReference>
<sequence length="281" mass="32430">MKLRLLLEGNHRLLAVCSGRGDCQLLEFLDELKGDFSDQAVRMLNRLEETARQGPSRKPEICRKIGQEIWEFREGKIRVLWFYGENLEVIICSHGFLKKAQKTPKNEKNRALATRKQYFGDLAQEEIKILRDEEEVRVKDMKKNKQRKSFPQLLSEAKKQDSYWVARAISTFTEELHKFTEQGKISRVELSRRLGTSPAYITKIFSGNVNFTVETMVRLARAVGGQLHLHVGPKEHEVIWVEAPPITRPKSFPGFGADEYRSFSRTHSEEGIDETRRALAA</sequence>
<comment type="caution">
    <text evidence="2">The sequence shown here is derived from an EMBL/GenBank/DDBJ whole genome shotgun (WGS) entry which is preliminary data.</text>
</comment>
<dbReference type="GO" id="GO:0003677">
    <property type="term" value="F:DNA binding"/>
    <property type="evidence" value="ECO:0007669"/>
    <property type="project" value="InterPro"/>
</dbReference>
<dbReference type="AlphaFoldDB" id="A0A7V6A1D9"/>
<dbReference type="EMBL" id="DTGR01000031">
    <property type="protein sequence ID" value="HHS28487.1"/>
    <property type="molecule type" value="Genomic_DNA"/>
</dbReference>
<dbReference type="SUPFAM" id="SSF47413">
    <property type="entry name" value="lambda repressor-like DNA-binding domains"/>
    <property type="match status" value="1"/>
</dbReference>
<dbReference type="InterPro" id="IPR009241">
    <property type="entry name" value="HigB-like"/>
</dbReference>
<proteinExistence type="predicted"/>
<dbReference type="InterPro" id="IPR010982">
    <property type="entry name" value="Lambda_DNA-bd_dom_sf"/>
</dbReference>
<organism evidence="2">
    <name type="scientific">Desulfobacca acetoxidans</name>
    <dbReference type="NCBI Taxonomy" id="60893"/>
    <lineage>
        <taxon>Bacteria</taxon>
        <taxon>Pseudomonadati</taxon>
        <taxon>Thermodesulfobacteriota</taxon>
        <taxon>Desulfobaccia</taxon>
        <taxon>Desulfobaccales</taxon>
        <taxon>Desulfobaccaceae</taxon>
        <taxon>Desulfobacca</taxon>
    </lineage>
</organism>
<dbReference type="Pfam" id="PF05973">
    <property type="entry name" value="Gp49"/>
    <property type="match status" value="1"/>
</dbReference>